<protein>
    <submittedName>
        <fullName evidence="2">Uncharacterized protein</fullName>
    </submittedName>
</protein>
<accession>A0A8H6JXT9</accession>
<feature type="transmembrane region" description="Helical" evidence="1">
    <location>
        <begin position="164"/>
        <end position="187"/>
    </location>
</feature>
<dbReference type="AlphaFoldDB" id="A0A8H6JXT9"/>
<proteinExistence type="predicted"/>
<name>A0A8H6JXT9_9PEZI</name>
<organism evidence="2 3">
    <name type="scientific">Colletotrichum plurivorum</name>
    <dbReference type="NCBI Taxonomy" id="2175906"/>
    <lineage>
        <taxon>Eukaryota</taxon>
        <taxon>Fungi</taxon>
        <taxon>Dikarya</taxon>
        <taxon>Ascomycota</taxon>
        <taxon>Pezizomycotina</taxon>
        <taxon>Sordariomycetes</taxon>
        <taxon>Hypocreomycetidae</taxon>
        <taxon>Glomerellales</taxon>
        <taxon>Glomerellaceae</taxon>
        <taxon>Colletotrichum</taxon>
        <taxon>Colletotrichum orchidearum species complex</taxon>
    </lineage>
</organism>
<keyword evidence="1" id="KW-0812">Transmembrane</keyword>
<dbReference type="InterPro" id="IPR053018">
    <property type="entry name" value="Elsinochrome_Biosynth-Asso"/>
</dbReference>
<feature type="transmembrane region" description="Helical" evidence="1">
    <location>
        <begin position="16"/>
        <end position="38"/>
    </location>
</feature>
<evidence type="ECO:0000313" key="2">
    <source>
        <dbReference type="EMBL" id="KAF6820673.1"/>
    </source>
</evidence>
<keyword evidence="1" id="KW-0472">Membrane</keyword>
<feature type="transmembrane region" description="Helical" evidence="1">
    <location>
        <begin position="347"/>
        <end position="368"/>
    </location>
</feature>
<feature type="transmembrane region" description="Helical" evidence="1">
    <location>
        <begin position="283"/>
        <end position="301"/>
    </location>
</feature>
<feature type="transmembrane region" description="Helical" evidence="1">
    <location>
        <begin position="199"/>
        <end position="220"/>
    </location>
</feature>
<sequence>MACDCYQLELEPNPDIGGLGVLIGFLGTAWLSVVVVIVRYIMAFDPHVDPLHNPNSSPGSTWRPNPIDVRMTRIFKGLRARLGNQTRWQTPVAKVWRTPVASLLITAQIPPSTFNAVPTDAYLRFSELQVLLMMCDIQLLTGLGILLGGFIGLSCSVSAYHWQLIVYLAWFSNLTHAACLSSLRTYLYKNQTQRNWRMTLMSLLLAGLIAAIVLTAYFNWDGSLSESSASSPSSNARCFFTLSSAKEAWKSACSQNPSDSTHTRHHQRMCELRPPFSQSPGTISYESHIISLLLLTFNFTTRFTKMFRGLSTVARADVRDRISRLGLSITNTAIRLHRHYYSNNYPIIRVVLAIFRPLDIILSFYLLVKLYIDIFFSEICEVRGLQAW</sequence>
<gene>
    <name evidence="2" type="ORF">CPLU01_12698</name>
</gene>
<dbReference type="PANTHER" id="PTHR37577">
    <property type="entry name" value="INTEGRAL MEMBRANE PROTEIN"/>
    <property type="match status" value="1"/>
</dbReference>
<keyword evidence="1" id="KW-1133">Transmembrane helix</keyword>
<reference evidence="2" key="1">
    <citation type="journal article" date="2020" name="Phytopathology">
        <title>Genome Sequence Resources of Colletotrichum truncatum, C. plurivorum, C. musicola, and C. sojae: Four Species Pathogenic to Soybean (Glycine max).</title>
        <authorList>
            <person name="Rogerio F."/>
            <person name="Boufleur T.R."/>
            <person name="Ciampi-Guillardi M."/>
            <person name="Sukno S.A."/>
            <person name="Thon M.R."/>
            <person name="Massola Junior N.S."/>
            <person name="Baroncelli R."/>
        </authorList>
    </citation>
    <scope>NUCLEOTIDE SEQUENCE</scope>
    <source>
        <strain evidence="2">LFN00145</strain>
    </source>
</reference>
<comment type="caution">
    <text evidence="2">The sequence shown here is derived from an EMBL/GenBank/DDBJ whole genome shotgun (WGS) entry which is preliminary data.</text>
</comment>
<keyword evidence="3" id="KW-1185">Reference proteome</keyword>
<dbReference type="Proteomes" id="UP000654918">
    <property type="component" value="Unassembled WGS sequence"/>
</dbReference>
<dbReference type="PANTHER" id="PTHR37577:SF1">
    <property type="entry name" value="INTEGRAL MEMBRANE PROTEIN"/>
    <property type="match status" value="1"/>
</dbReference>
<feature type="transmembrane region" description="Helical" evidence="1">
    <location>
        <begin position="130"/>
        <end position="152"/>
    </location>
</feature>
<dbReference type="EMBL" id="WIGO01000268">
    <property type="protein sequence ID" value="KAF6820673.1"/>
    <property type="molecule type" value="Genomic_DNA"/>
</dbReference>
<evidence type="ECO:0000256" key="1">
    <source>
        <dbReference type="SAM" id="Phobius"/>
    </source>
</evidence>
<evidence type="ECO:0000313" key="3">
    <source>
        <dbReference type="Proteomes" id="UP000654918"/>
    </source>
</evidence>